<dbReference type="SUPFAM" id="SSF53639">
    <property type="entry name" value="AraD/HMP-PK domain-like"/>
    <property type="match status" value="1"/>
</dbReference>
<dbReference type="InterPro" id="IPR036409">
    <property type="entry name" value="Aldolase_II/adducin_N_sf"/>
</dbReference>
<gene>
    <name evidence="3" type="ORF">FOZ76_10870</name>
</gene>
<feature type="domain" description="Class II aldolase/adducin N-terminal" evidence="2">
    <location>
        <begin position="17"/>
        <end position="201"/>
    </location>
</feature>
<name>A0A556AQ14_9BURK</name>
<dbReference type="Pfam" id="PF00596">
    <property type="entry name" value="Aldolase_II"/>
    <property type="match status" value="1"/>
</dbReference>
<dbReference type="RefSeq" id="WP_143948285.1">
    <property type="nucleotide sequence ID" value="NZ_BAABMB010000002.1"/>
</dbReference>
<reference evidence="3 4" key="1">
    <citation type="submission" date="2019-07" db="EMBL/GenBank/DDBJ databases">
        <title>Qingshengfaniella alkalisoli gen. nov., sp. nov., isolated from saline soil.</title>
        <authorList>
            <person name="Xu L."/>
            <person name="Huang X.-X."/>
            <person name="Sun J.-Q."/>
        </authorList>
    </citation>
    <scope>NUCLEOTIDE SEQUENCE [LARGE SCALE GENOMIC DNA]</scope>
    <source>
        <strain evidence="3 4">DSM 27279</strain>
    </source>
</reference>
<evidence type="ECO:0000313" key="3">
    <source>
        <dbReference type="EMBL" id="TSH94973.1"/>
    </source>
</evidence>
<dbReference type="InterPro" id="IPR051017">
    <property type="entry name" value="Aldolase-II_Adducin_sf"/>
</dbReference>
<evidence type="ECO:0000256" key="1">
    <source>
        <dbReference type="ARBA" id="ARBA00037961"/>
    </source>
</evidence>
<keyword evidence="3" id="KW-0808">Transferase</keyword>
<organism evidence="3 4">
    <name type="scientific">Verticiella sediminum</name>
    <dbReference type="NCBI Taxonomy" id="1247510"/>
    <lineage>
        <taxon>Bacteria</taxon>
        <taxon>Pseudomonadati</taxon>
        <taxon>Pseudomonadota</taxon>
        <taxon>Betaproteobacteria</taxon>
        <taxon>Burkholderiales</taxon>
        <taxon>Alcaligenaceae</taxon>
        <taxon>Verticiella</taxon>
    </lineage>
</organism>
<dbReference type="PANTHER" id="PTHR10672:SF21">
    <property type="entry name" value="CLASS II ALDOLASE_ADDUCIN N-TERMINAL DOMAIN-CONTAINING PROTEIN"/>
    <property type="match status" value="1"/>
</dbReference>
<dbReference type="EMBL" id="VLTJ01000022">
    <property type="protein sequence ID" value="TSH94973.1"/>
    <property type="molecule type" value="Genomic_DNA"/>
</dbReference>
<dbReference type="OrthoDB" id="8859181at2"/>
<sequence length="258" mass="29442">MIQIRTDIEAERRKARTDLAAAHRIAFMYRMSEGIFNHLTARVPGTDNLYYQIPFGTHWSEVCASTFMEVDLETAEVVSGEGYVEQSAFAIHAPIHKGVEAAQAVFHTHMPFSAALSRLKDPTIRPIGQTELSILRHLVYDHEYTGPAVSTDEGDRYVALLNQNPGKSVVLMANHGVLTMGSIAHAFDRLYYMERVAQVQMYAMWTHRELHYISPDLAARTNTTTRKLQPNYGDRTYAEYHFEALKRYLTKRQPDYVS</sequence>
<evidence type="ECO:0000313" key="4">
    <source>
        <dbReference type="Proteomes" id="UP000318405"/>
    </source>
</evidence>
<dbReference type="GO" id="GO:0008168">
    <property type="term" value="F:methyltransferase activity"/>
    <property type="evidence" value="ECO:0007669"/>
    <property type="project" value="UniProtKB-KW"/>
</dbReference>
<accession>A0A556AQ14</accession>
<dbReference type="Proteomes" id="UP000318405">
    <property type="component" value="Unassembled WGS sequence"/>
</dbReference>
<comment type="similarity">
    <text evidence="1">Belongs to the aldolase class II family.</text>
</comment>
<dbReference type="GO" id="GO:0005856">
    <property type="term" value="C:cytoskeleton"/>
    <property type="evidence" value="ECO:0007669"/>
    <property type="project" value="TreeGrafter"/>
</dbReference>
<dbReference type="Gene3D" id="3.40.225.10">
    <property type="entry name" value="Class II aldolase/adducin N-terminal domain"/>
    <property type="match status" value="1"/>
</dbReference>
<keyword evidence="3" id="KW-0489">Methyltransferase</keyword>
<comment type="caution">
    <text evidence="3">The sequence shown here is derived from an EMBL/GenBank/DDBJ whole genome shotgun (WGS) entry which is preliminary data.</text>
</comment>
<dbReference type="GO" id="GO:0051015">
    <property type="term" value="F:actin filament binding"/>
    <property type="evidence" value="ECO:0007669"/>
    <property type="project" value="TreeGrafter"/>
</dbReference>
<dbReference type="SMART" id="SM01007">
    <property type="entry name" value="Aldolase_II"/>
    <property type="match status" value="1"/>
</dbReference>
<dbReference type="GO" id="GO:0032259">
    <property type="term" value="P:methylation"/>
    <property type="evidence" value="ECO:0007669"/>
    <property type="project" value="UniProtKB-KW"/>
</dbReference>
<dbReference type="PANTHER" id="PTHR10672">
    <property type="entry name" value="ADDUCIN"/>
    <property type="match status" value="1"/>
</dbReference>
<proteinExistence type="inferred from homology"/>
<keyword evidence="4" id="KW-1185">Reference proteome</keyword>
<dbReference type="InterPro" id="IPR001303">
    <property type="entry name" value="Aldolase_II/adducin_N"/>
</dbReference>
<evidence type="ECO:0000259" key="2">
    <source>
        <dbReference type="SMART" id="SM01007"/>
    </source>
</evidence>
<dbReference type="AlphaFoldDB" id="A0A556AQ14"/>
<protein>
    <submittedName>
        <fullName evidence="3">rRNA adenine methyltransferase</fullName>
    </submittedName>
</protein>